<evidence type="ECO:0000313" key="1">
    <source>
        <dbReference type="EMBL" id="PZO09926.1"/>
    </source>
</evidence>
<dbReference type="Proteomes" id="UP000249354">
    <property type="component" value="Unassembled WGS sequence"/>
</dbReference>
<reference evidence="1 2" key="2">
    <citation type="submission" date="2018-06" db="EMBL/GenBank/DDBJ databases">
        <title>Metagenomic assembly of (sub)arctic Cyanobacteria and their associated microbiome from non-axenic cultures.</title>
        <authorList>
            <person name="Baurain D."/>
        </authorList>
    </citation>
    <scope>NUCLEOTIDE SEQUENCE [LARGE SCALE GENOMIC DNA]</scope>
    <source>
        <strain evidence="1">ULC129bin1</strain>
    </source>
</reference>
<protein>
    <submittedName>
        <fullName evidence="1">Uncharacterized protein</fullName>
    </submittedName>
</protein>
<gene>
    <name evidence="1" type="ORF">DCF25_21245</name>
</gene>
<name>A0A2W4TL48_9CYAN</name>
<accession>A0A2W4TL48</accession>
<dbReference type="AlphaFoldDB" id="A0A2W4TL48"/>
<comment type="caution">
    <text evidence="1">The sequence shown here is derived from an EMBL/GenBank/DDBJ whole genome shotgun (WGS) entry which is preliminary data.</text>
</comment>
<organism evidence="1 2">
    <name type="scientific">Leptolyngbya foveolarum</name>
    <dbReference type="NCBI Taxonomy" id="47253"/>
    <lineage>
        <taxon>Bacteria</taxon>
        <taxon>Bacillati</taxon>
        <taxon>Cyanobacteriota</taxon>
        <taxon>Cyanophyceae</taxon>
        <taxon>Leptolyngbyales</taxon>
        <taxon>Leptolyngbyaceae</taxon>
        <taxon>Leptolyngbya group</taxon>
        <taxon>Leptolyngbya</taxon>
    </lineage>
</organism>
<proteinExistence type="predicted"/>
<sequence>MTQLTIELPDQLAAQLTAYLETEPAATLAELIQEALQVRLVPKDGSKLLALAGIVTDAPRGAAEHAEDFED</sequence>
<reference evidence="2" key="1">
    <citation type="submission" date="2018-04" db="EMBL/GenBank/DDBJ databases">
        <authorList>
            <person name="Cornet L."/>
        </authorList>
    </citation>
    <scope>NUCLEOTIDE SEQUENCE [LARGE SCALE GENOMIC DNA]</scope>
</reference>
<evidence type="ECO:0000313" key="2">
    <source>
        <dbReference type="Proteomes" id="UP000249354"/>
    </source>
</evidence>
<dbReference type="EMBL" id="QBMC01000237">
    <property type="protein sequence ID" value="PZO09926.1"/>
    <property type="molecule type" value="Genomic_DNA"/>
</dbReference>